<organism evidence="2 3">
    <name type="scientific">Nocardia cyriacigeorgica</name>
    <dbReference type="NCBI Taxonomy" id="135487"/>
    <lineage>
        <taxon>Bacteria</taxon>
        <taxon>Bacillati</taxon>
        <taxon>Actinomycetota</taxon>
        <taxon>Actinomycetes</taxon>
        <taxon>Mycobacteriales</taxon>
        <taxon>Nocardiaceae</taxon>
        <taxon>Nocardia</taxon>
    </lineage>
</organism>
<dbReference type="PANTHER" id="PTHR33371:SF16">
    <property type="entry name" value="MCE-FAMILY PROTEIN MCE3F"/>
    <property type="match status" value="1"/>
</dbReference>
<evidence type="ECO:0000259" key="1">
    <source>
        <dbReference type="Pfam" id="PF02470"/>
    </source>
</evidence>
<dbReference type="EMBL" id="VBUU01000044">
    <property type="protein sequence ID" value="TLF94952.1"/>
    <property type="molecule type" value="Genomic_DNA"/>
</dbReference>
<dbReference type="InterPro" id="IPR003399">
    <property type="entry name" value="Mce/MlaD"/>
</dbReference>
<dbReference type="Proteomes" id="UP000308349">
    <property type="component" value="Unassembled WGS sequence"/>
</dbReference>
<reference evidence="2 3" key="1">
    <citation type="submission" date="2019-05" db="EMBL/GenBank/DDBJ databases">
        <title>Genomes sequences of two Nocardia cyriacigeorgica environmental isolates, type strains Nocardia asteroides ATCC 19247 and Nocardia cyriacigeorgica DSM 44484.</title>
        <authorList>
            <person name="Vautrin F."/>
            <person name="Bergeron E."/>
            <person name="Dubost A."/>
            <person name="Abrouk D."/>
            <person name="Rodriguez Nava V."/>
            <person name="Pujic P."/>
        </authorList>
    </citation>
    <scope>NUCLEOTIDE SEQUENCE [LARGE SCALE GENOMIC DNA]</scope>
    <source>
        <strain evidence="2 3">EML 1456</strain>
    </source>
</reference>
<gene>
    <name evidence="2" type="ORF">FEK35_28500</name>
</gene>
<name>A0A5R8P5J8_9NOCA</name>
<dbReference type="PANTHER" id="PTHR33371">
    <property type="entry name" value="INTERMEMBRANE PHOSPHOLIPID TRANSPORT SYSTEM BINDING PROTEIN MLAD-RELATED"/>
    <property type="match status" value="1"/>
</dbReference>
<evidence type="ECO:0000313" key="3">
    <source>
        <dbReference type="Proteomes" id="UP000308349"/>
    </source>
</evidence>
<dbReference type="AlphaFoldDB" id="A0A5R8P5J8"/>
<dbReference type="Pfam" id="PF02470">
    <property type="entry name" value="MlaD"/>
    <property type="match status" value="1"/>
</dbReference>
<feature type="domain" description="Mce/MlaD" evidence="1">
    <location>
        <begin position="40"/>
        <end position="112"/>
    </location>
</feature>
<comment type="caution">
    <text evidence="2">The sequence shown here is derived from an EMBL/GenBank/DDBJ whole genome shotgun (WGS) entry which is preliminary data.</text>
</comment>
<dbReference type="GO" id="GO:0005576">
    <property type="term" value="C:extracellular region"/>
    <property type="evidence" value="ECO:0007669"/>
    <property type="project" value="TreeGrafter"/>
</dbReference>
<dbReference type="InterPro" id="IPR052336">
    <property type="entry name" value="MlaD_Phospholipid_Transporter"/>
</dbReference>
<protein>
    <submittedName>
        <fullName evidence="2">MCE family protein</fullName>
    </submittedName>
</protein>
<evidence type="ECO:0000313" key="2">
    <source>
        <dbReference type="EMBL" id="TLF94952.1"/>
    </source>
</evidence>
<dbReference type="OrthoDB" id="4371474at2"/>
<sequence length="321" mass="34368">MRARTSSILSLGAIAAIFVIGTAYLTFGVARVNWFQKYITASMGLTDAANLVPRSPILLSGLRVGEVTEVKNSANGVRVDFRVRSEYQIPVASTVTIEYLSALGEPYLEFQPQRAGAPYLEDGQQVSADSIQMPISIPEMADTVTRMLEQFDPQAINSLVTTFSQSMQGTEAVMPDLIRASNLLAATLFSRAPQITTLLQNAQVPGPDVAKAGAQLAEAGPKWGEFGVKVRDVVKSLETLMEARPVPEAYTTGTGVLQFLPKLTDYVRTIGPDLAGYYPVLGPLLTQASGALPGIDLSALIAQALQSVKPDGGIRLQIQVK</sequence>
<accession>A0A5R8P5J8</accession>
<proteinExistence type="predicted"/>